<evidence type="ECO:0000313" key="2">
    <source>
        <dbReference type="Proteomes" id="UP000676336"/>
    </source>
</evidence>
<name>A0A8S3FCS6_9BILA</name>
<dbReference type="Proteomes" id="UP000676336">
    <property type="component" value="Unassembled WGS sequence"/>
</dbReference>
<organism evidence="1 2">
    <name type="scientific">Rotaria magnacalcarata</name>
    <dbReference type="NCBI Taxonomy" id="392030"/>
    <lineage>
        <taxon>Eukaryota</taxon>
        <taxon>Metazoa</taxon>
        <taxon>Spiralia</taxon>
        <taxon>Gnathifera</taxon>
        <taxon>Rotifera</taxon>
        <taxon>Eurotatoria</taxon>
        <taxon>Bdelloidea</taxon>
        <taxon>Philodinida</taxon>
        <taxon>Philodinidae</taxon>
        <taxon>Rotaria</taxon>
    </lineage>
</organism>
<comment type="caution">
    <text evidence="1">The sequence shown here is derived from an EMBL/GenBank/DDBJ whole genome shotgun (WGS) entry which is preliminary data.</text>
</comment>
<feature type="non-terminal residue" evidence="1">
    <location>
        <position position="35"/>
    </location>
</feature>
<gene>
    <name evidence="1" type="ORF">SMN809_LOCUS62292</name>
</gene>
<accession>A0A8S3FCS6</accession>
<evidence type="ECO:0000313" key="1">
    <source>
        <dbReference type="EMBL" id="CAF5115805.1"/>
    </source>
</evidence>
<reference evidence="1" key="1">
    <citation type="submission" date="2021-02" db="EMBL/GenBank/DDBJ databases">
        <authorList>
            <person name="Nowell W R."/>
        </authorList>
    </citation>
    <scope>NUCLEOTIDE SEQUENCE</scope>
</reference>
<sequence length="35" mass="4215">MIINTEERTVSIRDNHKRTTLQFDVNKHCINYPAR</sequence>
<proteinExistence type="predicted"/>
<protein>
    <submittedName>
        <fullName evidence="1">Uncharacterized protein</fullName>
    </submittedName>
</protein>
<dbReference type="AlphaFoldDB" id="A0A8S3FCS6"/>
<dbReference type="EMBL" id="CAJOBI010257448">
    <property type="protein sequence ID" value="CAF5115805.1"/>
    <property type="molecule type" value="Genomic_DNA"/>
</dbReference>